<evidence type="ECO:0000256" key="7">
    <source>
        <dbReference type="ARBA" id="ARBA00023015"/>
    </source>
</evidence>
<feature type="compositionally biased region" description="Polar residues" evidence="12">
    <location>
        <begin position="101"/>
        <end position="110"/>
    </location>
</feature>
<feature type="domain" description="C2H2-type" evidence="13">
    <location>
        <begin position="959"/>
        <end position="986"/>
    </location>
</feature>
<dbReference type="GO" id="GO:0003690">
    <property type="term" value="F:double-stranded DNA binding"/>
    <property type="evidence" value="ECO:0007669"/>
    <property type="project" value="UniProtKB-ARBA"/>
</dbReference>
<evidence type="ECO:0000259" key="13">
    <source>
        <dbReference type="PROSITE" id="PS50157"/>
    </source>
</evidence>
<dbReference type="SMART" id="SM00355">
    <property type="entry name" value="ZnF_C2H2"/>
    <property type="match status" value="12"/>
</dbReference>
<dbReference type="PANTHER" id="PTHR16515">
    <property type="entry name" value="PR DOMAIN ZINC FINGER PROTEIN"/>
    <property type="match status" value="1"/>
</dbReference>
<evidence type="ECO:0000313" key="16">
    <source>
        <dbReference type="Proteomes" id="UP001591681"/>
    </source>
</evidence>
<feature type="domain" description="C2H2-type" evidence="13">
    <location>
        <begin position="780"/>
        <end position="808"/>
    </location>
</feature>
<dbReference type="PROSITE" id="PS50808">
    <property type="entry name" value="ZF_BED"/>
    <property type="match status" value="1"/>
</dbReference>
<name>A0ABD1JHQ5_9TELE</name>
<dbReference type="Pfam" id="PF13912">
    <property type="entry name" value="zf-C2H2_6"/>
    <property type="match status" value="1"/>
</dbReference>
<feature type="domain" description="C2H2-type" evidence="13">
    <location>
        <begin position="875"/>
        <end position="902"/>
    </location>
</feature>
<comment type="caution">
    <text evidence="15">The sequence shown here is derived from an EMBL/GenBank/DDBJ whole genome shotgun (WGS) entry which is preliminary data.</text>
</comment>
<feature type="compositionally biased region" description="Basic and acidic residues" evidence="12">
    <location>
        <begin position="219"/>
        <end position="229"/>
    </location>
</feature>
<protein>
    <submittedName>
        <fullName evidence="15">Uncharacterized protein</fullName>
    </submittedName>
</protein>
<evidence type="ECO:0000256" key="11">
    <source>
        <dbReference type="PROSITE-ProRule" id="PRU00042"/>
    </source>
</evidence>
<dbReference type="FunFam" id="3.30.160.60:FF:001370">
    <property type="entry name" value="Zinc finger protein"/>
    <property type="match status" value="1"/>
</dbReference>
<dbReference type="InterPro" id="IPR003656">
    <property type="entry name" value="Znf_BED"/>
</dbReference>
<dbReference type="AlphaFoldDB" id="A0ABD1JHQ5"/>
<keyword evidence="6" id="KW-0862">Zinc</keyword>
<feature type="domain" description="C2H2-type" evidence="13">
    <location>
        <begin position="502"/>
        <end position="529"/>
    </location>
</feature>
<dbReference type="SUPFAM" id="SSF57667">
    <property type="entry name" value="beta-beta-alpha zinc fingers"/>
    <property type="match status" value="6"/>
</dbReference>
<evidence type="ECO:0000256" key="12">
    <source>
        <dbReference type="SAM" id="MobiDB-lite"/>
    </source>
</evidence>
<keyword evidence="3" id="KW-0479">Metal-binding</keyword>
<feature type="domain" description="C2H2-type" evidence="13">
    <location>
        <begin position="847"/>
        <end position="874"/>
    </location>
</feature>
<dbReference type="Proteomes" id="UP001591681">
    <property type="component" value="Unassembled WGS sequence"/>
</dbReference>
<feature type="compositionally biased region" description="Basic and acidic residues" evidence="12">
    <location>
        <begin position="449"/>
        <end position="458"/>
    </location>
</feature>
<dbReference type="SMART" id="SM00614">
    <property type="entry name" value="ZnF_BED"/>
    <property type="match status" value="1"/>
</dbReference>
<evidence type="ECO:0000259" key="14">
    <source>
        <dbReference type="PROSITE" id="PS50808"/>
    </source>
</evidence>
<keyword evidence="4" id="KW-0677">Repeat</keyword>
<feature type="region of interest" description="Disordered" evidence="12">
    <location>
        <begin position="374"/>
        <end position="483"/>
    </location>
</feature>
<dbReference type="FunFam" id="3.30.160.60:FF:000446">
    <property type="entry name" value="Zinc finger protein"/>
    <property type="match status" value="1"/>
</dbReference>
<evidence type="ECO:0000256" key="3">
    <source>
        <dbReference type="ARBA" id="ARBA00022723"/>
    </source>
</evidence>
<evidence type="ECO:0000256" key="6">
    <source>
        <dbReference type="ARBA" id="ARBA00022833"/>
    </source>
</evidence>
<dbReference type="PROSITE" id="PS50157">
    <property type="entry name" value="ZINC_FINGER_C2H2_2"/>
    <property type="match status" value="11"/>
</dbReference>
<dbReference type="InterPro" id="IPR050331">
    <property type="entry name" value="Zinc_finger"/>
</dbReference>
<evidence type="ECO:0000256" key="10">
    <source>
        <dbReference type="ARBA" id="ARBA00023242"/>
    </source>
</evidence>
<proteinExistence type="inferred from homology"/>
<keyword evidence="9" id="KW-0804">Transcription</keyword>
<feature type="compositionally biased region" description="Basic and acidic residues" evidence="12">
    <location>
        <begin position="427"/>
        <end position="437"/>
    </location>
</feature>
<feature type="domain" description="C2H2-type" evidence="13">
    <location>
        <begin position="696"/>
        <end position="723"/>
    </location>
</feature>
<feature type="compositionally biased region" description="Polar residues" evidence="12">
    <location>
        <begin position="439"/>
        <end position="448"/>
    </location>
</feature>
<feature type="region of interest" description="Disordered" evidence="12">
    <location>
        <begin position="596"/>
        <end position="688"/>
    </location>
</feature>
<feature type="compositionally biased region" description="Polar residues" evidence="12">
    <location>
        <begin position="599"/>
        <end position="608"/>
    </location>
</feature>
<dbReference type="GO" id="GO:0005634">
    <property type="term" value="C:nucleus"/>
    <property type="evidence" value="ECO:0007669"/>
    <property type="project" value="UniProtKB-SubCell"/>
</dbReference>
<keyword evidence="7" id="KW-0805">Transcription regulation</keyword>
<keyword evidence="10" id="KW-0539">Nucleus</keyword>
<feature type="region of interest" description="Disordered" evidence="12">
    <location>
        <begin position="219"/>
        <end position="268"/>
    </location>
</feature>
<feature type="compositionally biased region" description="Basic and acidic residues" evidence="12">
    <location>
        <begin position="609"/>
        <end position="631"/>
    </location>
</feature>
<dbReference type="InterPro" id="IPR036236">
    <property type="entry name" value="Znf_C2H2_sf"/>
</dbReference>
<feature type="compositionally biased region" description="Acidic residues" evidence="12">
    <location>
        <begin position="649"/>
        <end position="667"/>
    </location>
</feature>
<evidence type="ECO:0000313" key="15">
    <source>
        <dbReference type="EMBL" id="KAL2086668.1"/>
    </source>
</evidence>
<dbReference type="PROSITE" id="PS00028">
    <property type="entry name" value="ZINC_FINGER_C2H2_1"/>
    <property type="match status" value="11"/>
</dbReference>
<dbReference type="Pfam" id="PF02892">
    <property type="entry name" value="zf-BED"/>
    <property type="match status" value="1"/>
</dbReference>
<feature type="domain" description="C2H2-type" evidence="13">
    <location>
        <begin position="741"/>
        <end position="768"/>
    </location>
</feature>
<feature type="compositionally biased region" description="Polar residues" evidence="12">
    <location>
        <begin position="138"/>
        <end position="147"/>
    </location>
</feature>
<dbReference type="GO" id="GO:0008270">
    <property type="term" value="F:zinc ion binding"/>
    <property type="evidence" value="ECO:0007669"/>
    <property type="project" value="UniProtKB-KW"/>
</dbReference>
<dbReference type="Gene3D" id="3.30.160.60">
    <property type="entry name" value="Classic Zinc Finger"/>
    <property type="match status" value="8"/>
</dbReference>
<comment type="subcellular location">
    <subcellularLocation>
        <location evidence="1">Nucleus</location>
    </subcellularLocation>
</comment>
<evidence type="ECO:0000256" key="9">
    <source>
        <dbReference type="ARBA" id="ARBA00023163"/>
    </source>
</evidence>
<dbReference type="FunFam" id="3.30.160.60:FF:000072">
    <property type="entry name" value="zinc finger protein 143 isoform X1"/>
    <property type="match status" value="1"/>
</dbReference>
<dbReference type="EMBL" id="JBHFQA010000015">
    <property type="protein sequence ID" value="KAL2086668.1"/>
    <property type="molecule type" value="Genomic_DNA"/>
</dbReference>
<evidence type="ECO:0000256" key="5">
    <source>
        <dbReference type="ARBA" id="ARBA00022771"/>
    </source>
</evidence>
<feature type="compositionally biased region" description="Polar residues" evidence="12">
    <location>
        <begin position="473"/>
        <end position="482"/>
    </location>
</feature>
<evidence type="ECO:0000256" key="4">
    <source>
        <dbReference type="ARBA" id="ARBA00022737"/>
    </source>
</evidence>
<sequence length="1017" mass="116310">MHGVTVRREGPQRVRKCETIVHRMTTMAKLHKSARLKTSSVWAHFVLLNEDAVTCLYCKKTLKYSGSTSTMHYHLKGQHAALIGQSEDQKPHKPHKAPKAQENNVASEQSGKPHKASKARENNVASEQSGKPHKASKAQENNVASDQSCKRRKASKAQKSNVASSQVLEEQVDSNLRLQLTVERLQKRLDMKERELTEAYKVFHERVQTLREDMRSIQEELSQHTEKHQCAKRRPQTAKPAETNSQDPQTSTTTLTKTSSVSDNEECDDEPLLTLTCISEPTSPSNDYTLRSPIDQEISVVGNDYTVTSPSDQKISIIGLLTPHSTAAAHVDKVLVTGRSPEQLLLRTLSVRLEDCKHKLGPNGVYFVKEKENTQTHQSVRILRTRLTGEKKQGGQEEDSDDDGDWDDPGYSPESDPSYIPEEDPTDSPKDNSDRTHSSKSQAPQSTESDPRYNHEENPAASPKGDSNRTHNPKSQVPQSTLVDGDCIASREDMENNMGEVYVCNLCDDRFTKKYYIKLHRLLHDKEATLRQCLTEPLKDVSVFKLYQCRMCGRRQNLGELNSNQPRHSRESKVCEEDAEGYALFTCGMCRARAPENSPEANGHNSPEANEHHNPEANGHDGTKANRHDGTEANGHNSTEANAHHSAEDEGVIDDDRDDDHDDDDGAESQAPQSPHAVRDYVPPREDVENDSEEVYVCYLCNDRFTKKYYMKLHRLIHDENATLEQCLTEPMRYARTVQPCQCDVCGRRLKNQAALQLHLRVHMQAAPRQELDERGRKMYKCDACDRMFKNVGDYHDHYRGVHLGQRPYVCPWCEKSYVYRYGLRTHQKWHCKKRLPQTQMHTRPQHACTQCPKTFLHRYSLKLHELSHSEDRSFKCFQCDKRFKTRQCRRAHLKTHNAARQFLCDTCGKGFLLLAHLKRHSLTHTGEKPYSCPVCNKQFSLLQALKEHSIKHSGLFPFRCTVCDKGFARSEFLEKHKRVHTKEKPYHCSICKKNFGYAESLYCHNKRFHSCSKDRT</sequence>
<evidence type="ECO:0000256" key="8">
    <source>
        <dbReference type="ARBA" id="ARBA00023125"/>
    </source>
</evidence>
<feature type="compositionally biased region" description="Acidic residues" evidence="12">
    <location>
        <begin position="396"/>
        <end position="408"/>
    </location>
</feature>
<feature type="compositionally biased region" description="Basic and acidic residues" evidence="12">
    <location>
        <begin position="677"/>
        <end position="687"/>
    </location>
</feature>
<feature type="domain" description="C2H2-type" evidence="13">
    <location>
        <begin position="987"/>
        <end position="1015"/>
    </location>
</feature>
<feature type="region of interest" description="Disordered" evidence="12">
    <location>
        <begin position="87"/>
        <end position="169"/>
    </location>
</feature>
<reference evidence="15 16" key="1">
    <citation type="submission" date="2024-09" db="EMBL/GenBank/DDBJ databases">
        <title>A chromosome-level genome assembly of Gray's grenadier anchovy, Coilia grayii.</title>
        <authorList>
            <person name="Fu Z."/>
        </authorList>
    </citation>
    <scope>NUCLEOTIDE SEQUENCE [LARGE SCALE GENOMIC DNA]</scope>
    <source>
        <strain evidence="15">G4</strain>
        <tissue evidence="15">Muscle</tissue>
    </source>
</reference>
<dbReference type="PANTHER" id="PTHR16515:SF66">
    <property type="entry name" value="C2H2-TYPE DOMAIN-CONTAINING PROTEIN"/>
    <property type="match status" value="1"/>
</dbReference>
<feature type="domain" description="C2H2-type" evidence="13">
    <location>
        <begin position="903"/>
        <end position="930"/>
    </location>
</feature>
<comment type="similarity">
    <text evidence="2">Belongs to the krueppel C2H2-type zinc-finger protein family.</text>
</comment>
<evidence type="ECO:0000256" key="2">
    <source>
        <dbReference type="ARBA" id="ARBA00006991"/>
    </source>
</evidence>
<feature type="domain" description="C2H2-type" evidence="13">
    <location>
        <begin position="931"/>
        <end position="958"/>
    </location>
</feature>
<keyword evidence="8" id="KW-0238">DNA-binding</keyword>
<keyword evidence="16" id="KW-1185">Reference proteome</keyword>
<dbReference type="Pfam" id="PF00096">
    <property type="entry name" value="zf-C2H2"/>
    <property type="match status" value="3"/>
</dbReference>
<organism evidence="15 16">
    <name type="scientific">Coilia grayii</name>
    <name type="common">Gray's grenadier anchovy</name>
    <dbReference type="NCBI Taxonomy" id="363190"/>
    <lineage>
        <taxon>Eukaryota</taxon>
        <taxon>Metazoa</taxon>
        <taxon>Chordata</taxon>
        <taxon>Craniata</taxon>
        <taxon>Vertebrata</taxon>
        <taxon>Euteleostomi</taxon>
        <taxon>Actinopterygii</taxon>
        <taxon>Neopterygii</taxon>
        <taxon>Teleostei</taxon>
        <taxon>Clupei</taxon>
        <taxon>Clupeiformes</taxon>
        <taxon>Clupeoidei</taxon>
        <taxon>Engraulidae</taxon>
        <taxon>Coilinae</taxon>
        <taxon>Coilia</taxon>
    </lineage>
</organism>
<feature type="domain" description="C2H2-type" evidence="13">
    <location>
        <begin position="809"/>
        <end position="836"/>
    </location>
</feature>
<accession>A0ABD1JHQ5</accession>
<gene>
    <name evidence="15" type="ORF">ACEWY4_017727</name>
</gene>
<feature type="compositionally biased region" description="Polar residues" evidence="12">
    <location>
        <begin position="157"/>
        <end position="169"/>
    </location>
</feature>
<evidence type="ECO:0000256" key="1">
    <source>
        <dbReference type="ARBA" id="ARBA00004123"/>
    </source>
</evidence>
<dbReference type="InterPro" id="IPR013087">
    <property type="entry name" value="Znf_C2H2_type"/>
</dbReference>
<feature type="domain" description="BED-type" evidence="14">
    <location>
        <begin position="36"/>
        <end position="86"/>
    </location>
</feature>
<keyword evidence="5 11" id="KW-0863">Zinc-finger</keyword>
<feature type="compositionally biased region" description="Low complexity" evidence="12">
    <location>
        <begin position="250"/>
        <end position="262"/>
    </location>
</feature>